<keyword evidence="1" id="KW-0175">Coiled coil</keyword>
<dbReference type="EMBL" id="FNRL01000020">
    <property type="protein sequence ID" value="SEA88195.1"/>
    <property type="molecule type" value="Genomic_DNA"/>
</dbReference>
<dbReference type="OrthoDB" id="743778at2"/>
<dbReference type="AlphaFoldDB" id="A0A1H4ET10"/>
<dbReference type="STRING" id="408074.SAMN05660909_03936"/>
<proteinExistence type="predicted"/>
<evidence type="ECO:0000256" key="1">
    <source>
        <dbReference type="SAM" id="Coils"/>
    </source>
</evidence>
<feature type="signal peptide" evidence="2">
    <location>
        <begin position="1"/>
        <end position="23"/>
    </location>
</feature>
<feature type="chain" id="PRO_5011719742" evidence="2">
    <location>
        <begin position="24"/>
        <end position="364"/>
    </location>
</feature>
<protein>
    <submittedName>
        <fullName evidence="3">Uncharacterized protein</fullName>
    </submittedName>
</protein>
<keyword evidence="4" id="KW-1185">Reference proteome</keyword>
<evidence type="ECO:0000256" key="2">
    <source>
        <dbReference type="SAM" id="SignalP"/>
    </source>
</evidence>
<keyword evidence="2" id="KW-0732">Signal</keyword>
<dbReference type="RefSeq" id="WP_139170298.1">
    <property type="nucleotide sequence ID" value="NZ_BKAT01000033.1"/>
</dbReference>
<feature type="coiled-coil region" evidence="1">
    <location>
        <begin position="332"/>
        <end position="359"/>
    </location>
</feature>
<sequence>MNFRVKKFLFLLVFLGLTLTASSQTSGSFTVNGDIDKFYPVVFQDAGWSYSTASELEIGRSNIHKDSVWRGSLIAKFRYHSSNWGHGSEFIDADIRQYNYLVQSSRDKFIAGWREGSALNSSKTIIIWLRGSTSYDFVSKYPVTPQIYDGVINALPYAELNGPQHSFKTTIDSYVNEQGKTYGSAYFTGVKRWTSNNWGQAIKLGSGHALELDAGATKFGMGATSNSFFYLFTTGVEDQSQPATYRMIMNANGEIGIGTAPATGFKLAVDGTVGARKVKVTQGAWADFVFHDDYKLPSLQEVEKFIKLNKHLPEIPSEKEVAENGIDLGEMNKKLLQKIEEMTLHMIEMEKRIQELENKQQKQD</sequence>
<name>A0A1H4ET10_9BACT</name>
<accession>A0A1H4ET10</accession>
<dbReference type="Proteomes" id="UP000199656">
    <property type="component" value="Unassembled WGS sequence"/>
</dbReference>
<evidence type="ECO:0000313" key="4">
    <source>
        <dbReference type="Proteomes" id="UP000199656"/>
    </source>
</evidence>
<reference evidence="4" key="1">
    <citation type="submission" date="2016-10" db="EMBL/GenBank/DDBJ databases">
        <authorList>
            <person name="Varghese N."/>
            <person name="Submissions S."/>
        </authorList>
    </citation>
    <scope>NUCLEOTIDE SEQUENCE [LARGE SCALE GENOMIC DNA]</scope>
    <source>
        <strain evidence="4">DSM 23920</strain>
    </source>
</reference>
<evidence type="ECO:0000313" key="3">
    <source>
        <dbReference type="EMBL" id="SEA88195.1"/>
    </source>
</evidence>
<gene>
    <name evidence="3" type="ORF">SAMN05660909_03936</name>
</gene>
<organism evidence="3 4">
    <name type="scientific">Chitinophaga terrae</name>
    <name type="common">ex Kim and Jung 2007</name>
    <dbReference type="NCBI Taxonomy" id="408074"/>
    <lineage>
        <taxon>Bacteria</taxon>
        <taxon>Pseudomonadati</taxon>
        <taxon>Bacteroidota</taxon>
        <taxon>Chitinophagia</taxon>
        <taxon>Chitinophagales</taxon>
        <taxon>Chitinophagaceae</taxon>
        <taxon>Chitinophaga</taxon>
    </lineage>
</organism>